<evidence type="ECO:0000256" key="1">
    <source>
        <dbReference type="ARBA" id="ARBA00004141"/>
    </source>
</evidence>
<reference evidence="7 8" key="1">
    <citation type="submission" date="2020-09" db="EMBL/GenBank/DDBJ databases">
        <authorList>
            <person name="Kim M.K."/>
        </authorList>
    </citation>
    <scope>NUCLEOTIDE SEQUENCE [LARGE SCALE GENOMIC DNA]</scope>
    <source>
        <strain evidence="7 8">BT189</strain>
    </source>
</reference>
<accession>A0ABR8JQ30</accession>
<evidence type="ECO:0000256" key="5">
    <source>
        <dbReference type="ARBA" id="ARBA00023136"/>
    </source>
</evidence>
<comment type="similarity">
    <text evidence="2 6">Belongs to the BI1 family.</text>
</comment>
<dbReference type="PANTHER" id="PTHR23291:SF50">
    <property type="entry name" value="PROTEIN LIFEGUARD 4"/>
    <property type="match status" value="1"/>
</dbReference>
<feature type="transmembrane region" description="Helical" evidence="6">
    <location>
        <begin position="228"/>
        <end position="251"/>
    </location>
</feature>
<feature type="transmembrane region" description="Helical" evidence="6">
    <location>
        <begin position="188"/>
        <end position="207"/>
    </location>
</feature>
<name>A0ABR8JQ30_9BACT</name>
<feature type="transmembrane region" description="Helical" evidence="6">
    <location>
        <begin position="164"/>
        <end position="182"/>
    </location>
</feature>
<dbReference type="CDD" id="cd10432">
    <property type="entry name" value="BI-1-like_bacterial"/>
    <property type="match status" value="1"/>
</dbReference>
<evidence type="ECO:0000313" key="7">
    <source>
        <dbReference type="EMBL" id="MBD2721016.1"/>
    </source>
</evidence>
<feature type="transmembrane region" description="Helical" evidence="6">
    <location>
        <begin position="133"/>
        <end position="152"/>
    </location>
</feature>
<sequence length="255" mass="27991">MEENQLTPNNKPDYHAVDDITPTRKTVTISVEEAAEVQSRFFAQVYGWMTAGLGLTGGVAMLATSSPALMEFVFGTRFVFLGLIIVELLLVGFLSARVFDWSVGKVQAAFVGYAVLNGVTLSCVFLAYTSASIASTFFVTAGTFGVMSLYGYFTKQDLSGWGKLLSMALIGLALAMVVNWFWQNSALYFISSFVGVLLFVALTAYDTQKLKQLALLGITEGEEMSNKASIMGALILYLDFVNLFLFLLRIFGRRR</sequence>
<evidence type="ECO:0000256" key="4">
    <source>
        <dbReference type="ARBA" id="ARBA00022989"/>
    </source>
</evidence>
<comment type="caution">
    <text evidence="7">The sequence shown here is derived from an EMBL/GenBank/DDBJ whole genome shotgun (WGS) entry which is preliminary data.</text>
</comment>
<keyword evidence="4 6" id="KW-1133">Transmembrane helix</keyword>
<dbReference type="PANTHER" id="PTHR23291">
    <property type="entry name" value="BAX INHIBITOR-RELATED"/>
    <property type="match status" value="1"/>
</dbReference>
<gene>
    <name evidence="7" type="ORF">IC234_02680</name>
</gene>
<evidence type="ECO:0000313" key="8">
    <source>
        <dbReference type="Proteomes" id="UP000606003"/>
    </source>
</evidence>
<proteinExistence type="inferred from homology"/>
<dbReference type="Pfam" id="PF01027">
    <property type="entry name" value="Bax1-I"/>
    <property type="match status" value="1"/>
</dbReference>
<comment type="subcellular location">
    <subcellularLocation>
        <location evidence="1">Membrane</location>
        <topology evidence="1">Multi-pass membrane protein</topology>
    </subcellularLocation>
</comment>
<keyword evidence="3 6" id="KW-0812">Transmembrane</keyword>
<evidence type="ECO:0000256" key="6">
    <source>
        <dbReference type="RuleBase" id="RU004379"/>
    </source>
</evidence>
<organism evidence="7 8">
    <name type="scientific">Hymenobacter armeniacus</name>
    <dbReference type="NCBI Taxonomy" id="2771358"/>
    <lineage>
        <taxon>Bacteria</taxon>
        <taxon>Pseudomonadati</taxon>
        <taxon>Bacteroidota</taxon>
        <taxon>Cytophagia</taxon>
        <taxon>Cytophagales</taxon>
        <taxon>Hymenobacteraceae</taxon>
        <taxon>Hymenobacter</taxon>
    </lineage>
</organism>
<evidence type="ECO:0000256" key="2">
    <source>
        <dbReference type="ARBA" id="ARBA00010350"/>
    </source>
</evidence>
<keyword evidence="8" id="KW-1185">Reference proteome</keyword>
<feature type="transmembrane region" description="Helical" evidence="6">
    <location>
        <begin position="78"/>
        <end position="96"/>
    </location>
</feature>
<protein>
    <submittedName>
        <fullName evidence="7">Bax inhibitor-1/YccA family protein</fullName>
    </submittedName>
</protein>
<dbReference type="EMBL" id="JACXAC010000001">
    <property type="protein sequence ID" value="MBD2721016.1"/>
    <property type="molecule type" value="Genomic_DNA"/>
</dbReference>
<dbReference type="InterPro" id="IPR006214">
    <property type="entry name" value="Bax_inhibitor_1-related"/>
</dbReference>
<dbReference type="RefSeq" id="WP_190922279.1">
    <property type="nucleotide sequence ID" value="NZ_JACXAC010000001.1"/>
</dbReference>
<feature type="transmembrane region" description="Helical" evidence="6">
    <location>
        <begin position="45"/>
        <end position="66"/>
    </location>
</feature>
<dbReference type="Proteomes" id="UP000606003">
    <property type="component" value="Unassembled WGS sequence"/>
</dbReference>
<feature type="transmembrane region" description="Helical" evidence="6">
    <location>
        <begin position="108"/>
        <end position="127"/>
    </location>
</feature>
<evidence type="ECO:0000256" key="3">
    <source>
        <dbReference type="ARBA" id="ARBA00022692"/>
    </source>
</evidence>
<keyword evidence="5 6" id="KW-0472">Membrane</keyword>